<accession>A0A0G0SIH6</accession>
<dbReference type="Proteomes" id="UP000034293">
    <property type="component" value="Unassembled WGS sequence"/>
</dbReference>
<evidence type="ECO:0000313" key="3">
    <source>
        <dbReference type="Proteomes" id="UP000034293"/>
    </source>
</evidence>
<feature type="domain" description="ChsH2 rubredoxin-like zinc ribbon" evidence="1">
    <location>
        <begin position="16"/>
        <end position="40"/>
    </location>
</feature>
<dbReference type="InterPro" id="IPR022002">
    <property type="entry name" value="ChsH2_Znr"/>
</dbReference>
<dbReference type="Gene3D" id="6.10.30.10">
    <property type="match status" value="1"/>
</dbReference>
<dbReference type="EMBL" id="LBZA01000048">
    <property type="protein sequence ID" value="KKR62156.1"/>
    <property type="molecule type" value="Genomic_DNA"/>
</dbReference>
<organism evidence="2 3">
    <name type="scientific">Candidatus Woesebacteria bacterium GW2011_GWA1_40_43</name>
    <dbReference type="NCBI Taxonomy" id="1618553"/>
    <lineage>
        <taxon>Bacteria</taxon>
        <taxon>Candidatus Woeseibacteriota</taxon>
    </lineage>
</organism>
<dbReference type="AlphaFoldDB" id="A0A0G0SIH6"/>
<dbReference type="Pfam" id="PF12172">
    <property type="entry name" value="zf-ChsH2"/>
    <property type="match status" value="1"/>
</dbReference>
<dbReference type="SUPFAM" id="SSF50249">
    <property type="entry name" value="Nucleic acid-binding proteins"/>
    <property type="match status" value="1"/>
</dbReference>
<dbReference type="InterPro" id="IPR012340">
    <property type="entry name" value="NA-bd_OB-fold"/>
</dbReference>
<proteinExistence type="predicted"/>
<name>A0A0G0SIH6_9BACT</name>
<gene>
    <name evidence="2" type="ORF">UU02_C0048G0006</name>
</gene>
<reference evidence="2 3" key="1">
    <citation type="journal article" date="2015" name="Nature">
        <title>rRNA introns, odd ribosomes, and small enigmatic genomes across a large radiation of phyla.</title>
        <authorList>
            <person name="Brown C.T."/>
            <person name="Hug L.A."/>
            <person name="Thomas B.C."/>
            <person name="Sharon I."/>
            <person name="Castelle C.J."/>
            <person name="Singh A."/>
            <person name="Wilkins M.J."/>
            <person name="Williams K.H."/>
            <person name="Banfield J.F."/>
        </authorList>
    </citation>
    <scope>NUCLEOTIDE SEQUENCE [LARGE SCALE GENOMIC DNA]</scope>
</reference>
<evidence type="ECO:0000313" key="2">
    <source>
        <dbReference type="EMBL" id="KKR62156.1"/>
    </source>
</evidence>
<comment type="caution">
    <text evidence="2">The sequence shown here is derived from an EMBL/GenBank/DDBJ whole genome shotgun (WGS) entry which is preliminary data.</text>
</comment>
<sequence>MEVPRHWRTNPQRYLLAGSVCSNCDEPSFPPRDVCPDCGVKSDKYQVSRGWRVEKTITQNSNAVNSSARITGLGYNGGLQNPNARDVISHSQTLKNEALIGENEIPVNAHTETAVELKEQMIYSASLTAD</sequence>
<evidence type="ECO:0000259" key="1">
    <source>
        <dbReference type="Pfam" id="PF12172"/>
    </source>
</evidence>
<protein>
    <recommendedName>
        <fullName evidence="1">ChsH2 rubredoxin-like zinc ribbon domain-containing protein</fullName>
    </recommendedName>
</protein>